<gene>
    <name evidence="3" type="ORF">D9613_012207</name>
</gene>
<keyword evidence="2" id="KW-1133">Transmembrane helix</keyword>
<accession>A0A8H4R3T6</accession>
<keyword evidence="2" id="KW-0472">Membrane</keyword>
<feature type="region of interest" description="Disordered" evidence="1">
    <location>
        <begin position="176"/>
        <end position="223"/>
    </location>
</feature>
<proteinExistence type="predicted"/>
<protein>
    <submittedName>
        <fullName evidence="3">Uncharacterized protein</fullName>
    </submittedName>
</protein>
<keyword evidence="4" id="KW-1185">Reference proteome</keyword>
<dbReference type="Proteomes" id="UP000521872">
    <property type="component" value="Unassembled WGS sequence"/>
</dbReference>
<organism evidence="3 4">
    <name type="scientific">Agrocybe pediades</name>
    <dbReference type="NCBI Taxonomy" id="84607"/>
    <lineage>
        <taxon>Eukaryota</taxon>
        <taxon>Fungi</taxon>
        <taxon>Dikarya</taxon>
        <taxon>Basidiomycota</taxon>
        <taxon>Agaricomycotina</taxon>
        <taxon>Agaricomycetes</taxon>
        <taxon>Agaricomycetidae</taxon>
        <taxon>Agaricales</taxon>
        <taxon>Agaricineae</taxon>
        <taxon>Strophariaceae</taxon>
        <taxon>Agrocybe</taxon>
    </lineage>
</organism>
<dbReference type="AlphaFoldDB" id="A0A8H4R3T6"/>
<comment type="caution">
    <text evidence="3">The sequence shown here is derived from an EMBL/GenBank/DDBJ whole genome shotgun (WGS) entry which is preliminary data.</text>
</comment>
<evidence type="ECO:0000313" key="3">
    <source>
        <dbReference type="EMBL" id="KAF4621789.1"/>
    </source>
</evidence>
<sequence>MMLLRIKALYPHQKWIVNCLWCILLFETAMNAWLISRGQPVVHNPESGVHACSMVFDPAISSLASSSAWIPLLYDTIIFGLTLYRTVPPIRREEASYVVKRLLEDGLLYYSVIFSVTCILTFMIVAAPPGTKNIAAQTEQLITVAMMSRITLNLKRAGEEITSDSLPSPKSLLFDRRRRRRSSSGGRNLLDHPSFTMSLPSPPPNATFDRETGRRNEVDFGNPEEVCTPSTIVDEQMVVTEVDRT</sequence>
<dbReference type="EMBL" id="JAACJL010000004">
    <property type="protein sequence ID" value="KAF4621789.1"/>
    <property type="molecule type" value="Genomic_DNA"/>
</dbReference>
<feature type="transmembrane region" description="Helical" evidence="2">
    <location>
        <begin position="107"/>
        <end position="127"/>
    </location>
</feature>
<evidence type="ECO:0000256" key="2">
    <source>
        <dbReference type="SAM" id="Phobius"/>
    </source>
</evidence>
<feature type="transmembrane region" description="Helical" evidence="2">
    <location>
        <begin position="15"/>
        <end position="35"/>
    </location>
</feature>
<feature type="compositionally biased region" description="Basic and acidic residues" evidence="1">
    <location>
        <begin position="208"/>
        <end position="218"/>
    </location>
</feature>
<keyword evidence="2" id="KW-0812">Transmembrane</keyword>
<evidence type="ECO:0000256" key="1">
    <source>
        <dbReference type="SAM" id="MobiDB-lite"/>
    </source>
</evidence>
<name>A0A8H4R3T6_9AGAR</name>
<reference evidence="3 4" key="1">
    <citation type="submission" date="2019-12" db="EMBL/GenBank/DDBJ databases">
        <authorList>
            <person name="Floudas D."/>
            <person name="Bentzer J."/>
            <person name="Ahren D."/>
            <person name="Johansson T."/>
            <person name="Persson P."/>
            <person name="Tunlid A."/>
        </authorList>
    </citation>
    <scope>NUCLEOTIDE SEQUENCE [LARGE SCALE GENOMIC DNA]</scope>
    <source>
        <strain evidence="3 4">CBS 102.39</strain>
    </source>
</reference>
<feature type="transmembrane region" description="Helical" evidence="2">
    <location>
        <begin position="68"/>
        <end position="87"/>
    </location>
</feature>
<evidence type="ECO:0000313" key="4">
    <source>
        <dbReference type="Proteomes" id="UP000521872"/>
    </source>
</evidence>